<gene>
    <name evidence="1" type="ORF">LNP07_04625</name>
</gene>
<dbReference type="RefSeq" id="WP_220751130.1">
    <property type="nucleotide sequence ID" value="NZ_BPLL01000007.1"/>
</dbReference>
<evidence type="ECO:0000313" key="1">
    <source>
        <dbReference type="EMBL" id="MCK8624796.1"/>
    </source>
</evidence>
<dbReference type="EMBL" id="JAJIAO010000004">
    <property type="protein sequence ID" value="MCK8624796.1"/>
    <property type="molecule type" value="Genomic_DNA"/>
</dbReference>
<comment type="caution">
    <text evidence="1">The sequence shown here is derived from an EMBL/GenBank/DDBJ whole genome shotgun (WGS) entry which is preliminary data.</text>
</comment>
<accession>A0ABT0I253</accession>
<reference evidence="1 2" key="1">
    <citation type="submission" date="2021-11" db="EMBL/GenBank/DDBJ databases">
        <title>Comparative genomics of bee honey and flower isolates.</title>
        <authorList>
            <person name="Bechtner J.D."/>
            <person name="Gallus M.K."/>
            <person name="Ehrmann M."/>
        </authorList>
    </citation>
    <scope>NUCLEOTIDE SEQUENCE [LARGE SCALE GENOMIC DNA]</scope>
    <source>
        <strain evidence="1 2">M161</strain>
    </source>
</reference>
<dbReference type="Proteomes" id="UP001522905">
    <property type="component" value="Unassembled WGS sequence"/>
</dbReference>
<evidence type="ECO:0000313" key="2">
    <source>
        <dbReference type="Proteomes" id="UP001522905"/>
    </source>
</evidence>
<organism evidence="1 2">
    <name type="scientific">Apilactobacillus xinyiensis</name>
    <dbReference type="NCBI Taxonomy" id="2841032"/>
    <lineage>
        <taxon>Bacteria</taxon>
        <taxon>Bacillati</taxon>
        <taxon>Bacillota</taxon>
        <taxon>Bacilli</taxon>
        <taxon>Lactobacillales</taxon>
        <taxon>Lactobacillaceae</taxon>
        <taxon>Apilactobacillus</taxon>
    </lineage>
</organism>
<name>A0ABT0I253_9LACO</name>
<proteinExistence type="predicted"/>
<keyword evidence="2" id="KW-1185">Reference proteome</keyword>
<sequence length="154" mass="17746">MKKIKQSLVVIFMAITMIFIGGSVVSANSSWHHGVPNVLRNKTYYSSKNPQKCNKTFHFIEFTDNKCTIDSMFHNGGNHPLFYKVQYQKIGNKYLLRTKTSVDKVADIKISLKGNSIIKTQKMNKKAYFRIGDKKGLMYQNGIKVRKLQKSFGW</sequence>
<protein>
    <submittedName>
        <fullName evidence="1">Uncharacterized protein</fullName>
    </submittedName>
</protein>